<reference evidence="2" key="1">
    <citation type="submission" date="2022-08" db="UniProtKB">
        <authorList>
            <consortium name="EnsemblMetazoa"/>
        </authorList>
    </citation>
    <scope>IDENTIFICATION</scope>
    <source>
        <strain evidence="2">05x7-T-G4-1.051#20</strain>
    </source>
</reference>
<feature type="region of interest" description="Disordered" evidence="1">
    <location>
        <begin position="271"/>
        <end position="367"/>
    </location>
</feature>
<dbReference type="Proteomes" id="UP000005408">
    <property type="component" value="Unassembled WGS sequence"/>
</dbReference>
<evidence type="ECO:0000256" key="1">
    <source>
        <dbReference type="SAM" id="MobiDB-lite"/>
    </source>
</evidence>
<feature type="region of interest" description="Disordered" evidence="1">
    <location>
        <begin position="419"/>
        <end position="449"/>
    </location>
</feature>
<feature type="compositionally biased region" description="Polar residues" evidence="1">
    <location>
        <begin position="428"/>
        <end position="449"/>
    </location>
</feature>
<evidence type="ECO:0000313" key="3">
    <source>
        <dbReference type="Proteomes" id="UP000005408"/>
    </source>
</evidence>
<keyword evidence="3" id="KW-1185">Reference proteome</keyword>
<accession>A0A8W8I0R5</accession>
<feature type="compositionally biased region" description="Acidic residues" evidence="1">
    <location>
        <begin position="296"/>
        <end position="309"/>
    </location>
</feature>
<dbReference type="AlphaFoldDB" id="A0A8W8I0R5"/>
<protein>
    <submittedName>
        <fullName evidence="2">Uncharacterized protein</fullName>
    </submittedName>
</protein>
<dbReference type="Gene3D" id="1.20.58.60">
    <property type="match status" value="1"/>
</dbReference>
<feature type="compositionally biased region" description="Acidic residues" evidence="1">
    <location>
        <begin position="736"/>
        <end position="748"/>
    </location>
</feature>
<feature type="compositionally biased region" description="Polar residues" evidence="1">
    <location>
        <begin position="280"/>
        <end position="290"/>
    </location>
</feature>
<name>A0A8W8I0R5_MAGGI</name>
<feature type="region of interest" description="Disordered" evidence="1">
    <location>
        <begin position="614"/>
        <end position="633"/>
    </location>
</feature>
<evidence type="ECO:0000313" key="2">
    <source>
        <dbReference type="EnsemblMetazoa" id="G11852.4:cds"/>
    </source>
</evidence>
<feature type="compositionally biased region" description="Low complexity" evidence="1">
    <location>
        <begin position="316"/>
        <end position="333"/>
    </location>
</feature>
<sequence length="802" mass="91240">MVRLDEILQKWCHYKGLLERDKQFFNEEFPVWVKDIDKSIPDNLHDAQCKLKTVREMWERLASMKQEHAMAASQCEYIGESNDKQDDDSIGVEDSVSQLAEAVQEMVQDAIGETERRMNDIRDIIHQWETIDRTRNDLRNWLHSKQEDLHEIESRPSKLHPEAAELEIANLQVLREAVTAKGPEIDTFVNNYRDLTQHKPSLVDPVVRAVRDDWDELLGQIENLLEEREQALLESRELQDAQNTMDDDLEDFVKELEKIEAAEASLTDKVNQLKKRKCRSTQTPRGSTRRGTFFGSDDDDDDDDNDDNDDVFRWPSKQSLSRSQSKSSLKRQLPTLRPHRGKRPFDRSHDSLKKGSAAALDSESEESGYGETYYTMHASSFDNDAFDSVIETTMPGTPEQNHYSDNDSTVSYITGEFPSANPDDLRDATSQTHGNARTQTHSGLWNGSQRDISTQMPRAMETQTDGFSRYINRSTQSLQSIGAQTRRSNGSRTDLLKSILMEVKTMKSQRGLTSPSDNSQSPYGSDTSLKKGMLVDILTDVRTLKENGAHGETGTQTETEQSTQTGPRLFPEADPVRNARHGRLRELMDDVKELKSGNANSVAASPVADYRSQQTSALGDPLEHSPLSNTVTPNRSSPIRFGATQPHATQDFQLPNSSITPNYGDIQYPGQRITMNDIHNINDRIQRLNNYQLPPRRTLPQPPPPPPPPPQFIVPVYASPPPRRVTFREFPRSFEDENDGFLSDESEYDGGIAPRRRRRRHTPTLERYGIEDALTEACSAAKQLRKMSQKMKDSLRDEFLHR</sequence>
<feature type="region of interest" description="Disordered" evidence="1">
    <location>
        <begin position="736"/>
        <end position="760"/>
    </location>
</feature>
<feature type="region of interest" description="Disordered" evidence="1">
    <location>
        <begin position="506"/>
        <end position="528"/>
    </location>
</feature>
<feature type="compositionally biased region" description="Polar residues" evidence="1">
    <location>
        <begin position="506"/>
        <end position="527"/>
    </location>
</feature>
<proteinExistence type="predicted"/>
<feature type="compositionally biased region" description="Low complexity" evidence="1">
    <location>
        <begin position="552"/>
        <end position="566"/>
    </location>
</feature>
<dbReference type="SUPFAM" id="SSF46966">
    <property type="entry name" value="Spectrin repeat"/>
    <property type="match status" value="1"/>
</dbReference>
<feature type="compositionally biased region" description="Basic and acidic residues" evidence="1">
    <location>
        <begin position="343"/>
        <end position="353"/>
    </location>
</feature>
<organism evidence="2 3">
    <name type="scientific">Magallana gigas</name>
    <name type="common">Pacific oyster</name>
    <name type="synonym">Crassostrea gigas</name>
    <dbReference type="NCBI Taxonomy" id="29159"/>
    <lineage>
        <taxon>Eukaryota</taxon>
        <taxon>Metazoa</taxon>
        <taxon>Spiralia</taxon>
        <taxon>Lophotrochozoa</taxon>
        <taxon>Mollusca</taxon>
        <taxon>Bivalvia</taxon>
        <taxon>Autobranchia</taxon>
        <taxon>Pteriomorphia</taxon>
        <taxon>Ostreida</taxon>
        <taxon>Ostreoidea</taxon>
        <taxon>Ostreidae</taxon>
        <taxon>Magallana</taxon>
    </lineage>
</organism>
<feature type="region of interest" description="Disordered" evidence="1">
    <location>
        <begin position="546"/>
        <end position="574"/>
    </location>
</feature>
<dbReference type="EnsemblMetazoa" id="G11852.4">
    <property type="protein sequence ID" value="G11852.4:cds"/>
    <property type="gene ID" value="G11852"/>
</dbReference>